<dbReference type="Gene3D" id="3.20.20.370">
    <property type="entry name" value="Glycoside hydrolase/deacetylase"/>
    <property type="match status" value="1"/>
</dbReference>
<keyword evidence="3" id="KW-1185">Reference proteome</keyword>
<evidence type="ECO:0000259" key="1">
    <source>
        <dbReference type="PROSITE" id="PS51677"/>
    </source>
</evidence>
<dbReference type="GO" id="GO:0005975">
    <property type="term" value="P:carbohydrate metabolic process"/>
    <property type="evidence" value="ECO:0007669"/>
    <property type="project" value="InterPro"/>
</dbReference>
<accession>A0A0W0VPB3</accession>
<dbReference type="OrthoDB" id="9787041at2"/>
<dbReference type="InterPro" id="IPR011330">
    <property type="entry name" value="Glyco_hydro/deAcase_b/a-brl"/>
</dbReference>
<dbReference type="PANTHER" id="PTHR43123">
    <property type="entry name" value="POLYSACCHARIDE DEACETYLASE-RELATED"/>
    <property type="match status" value="1"/>
</dbReference>
<dbReference type="EMBL" id="LNYI01000028">
    <property type="protein sequence ID" value="KTD22018.1"/>
    <property type="molecule type" value="Genomic_DNA"/>
</dbReference>
<dbReference type="eggNOG" id="COG0726">
    <property type="taxonomic scope" value="Bacteria"/>
</dbReference>
<dbReference type="Pfam" id="PF01522">
    <property type="entry name" value="Polysacc_deac_1"/>
    <property type="match status" value="1"/>
</dbReference>
<evidence type="ECO:0000313" key="2">
    <source>
        <dbReference type="EMBL" id="KTD22018.1"/>
    </source>
</evidence>
<reference evidence="2 3" key="1">
    <citation type="submission" date="2015-11" db="EMBL/GenBank/DDBJ databases">
        <title>Genomic analysis of 38 Legionella species identifies large and diverse effector repertoires.</title>
        <authorList>
            <person name="Burstein D."/>
            <person name="Amaro F."/>
            <person name="Zusman T."/>
            <person name="Lifshitz Z."/>
            <person name="Cohen O."/>
            <person name="Gilbert J.A."/>
            <person name="Pupko T."/>
            <person name="Shuman H.A."/>
            <person name="Segal G."/>
        </authorList>
    </citation>
    <scope>NUCLEOTIDE SEQUENCE [LARGE SCALE GENOMIC DNA]</scope>
    <source>
        <strain evidence="2 3">ATCC 49751</strain>
    </source>
</reference>
<name>A0A0W0VPB3_9GAMM</name>
<sequence>MIRDMVGYGRETPIIYWPNQAKIAVNFVLNYEEGAELTPLNGDKQAEVYGGEFPLAKKPAGMRNLSMESLFEYGSRAGVWRLLRLFDKENIPLTFFATGLALNLNDELCNYLKTANHEIAGHGWRWIDYTRVPKEEEKKHILQCKETIQEHTGKSIQGWYTGRRSKNTRNLLLEIGGFVYDSESYADDLPYFEGQHLIIPYTLDCNDFRFSTSPGFSHGEEFFKHLKYTFDYLYQEERTAMMTIGLHARISGHPGRCMAVKQFIDYLKQFSNIWLTRRIDIANYWLHHEVKNEGKGTS</sequence>
<comment type="caution">
    <text evidence="2">The sequence shown here is derived from an EMBL/GenBank/DDBJ whole genome shotgun (WGS) entry which is preliminary data.</text>
</comment>
<dbReference type="PROSITE" id="PS51677">
    <property type="entry name" value="NODB"/>
    <property type="match status" value="1"/>
</dbReference>
<evidence type="ECO:0000313" key="3">
    <source>
        <dbReference type="Proteomes" id="UP000054869"/>
    </source>
</evidence>
<dbReference type="Proteomes" id="UP000054869">
    <property type="component" value="Unassembled WGS sequence"/>
</dbReference>
<feature type="domain" description="NodB homology" evidence="1">
    <location>
        <begin position="65"/>
        <end position="276"/>
    </location>
</feature>
<dbReference type="AlphaFoldDB" id="A0A0W0VPB3"/>
<dbReference type="InterPro" id="IPR002509">
    <property type="entry name" value="NODB_dom"/>
</dbReference>
<dbReference type="STRING" id="45067.Llan_1281"/>
<gene>
    <name evidence="2" type="ORF">Llan_1281</name>
</gene>
<dbReference type="GO" id="GO:0016810">
    <property type="term" value="F:hydrolase activity, acting on carbon-nitrogen (but not peptide) bonds"/>
    <property type="evidence" value="ECO:0007669"/>
    <property type="project" value="InterPro"/>
</dbReference>
<dbReference type="PATRIC" id="fig|45067.4.peg.1343"/>
<dbReference type="RefSeq" id="WP_028373169.1">
    <property type="nucleotide sequence ID" value="NZ_CAAAJD010000005.1"/>
</dbReference>
<organism evidence="2 3">
    <name type="scientific">Legionella lansingensis</name>
    <dbReference type="NCBI Taxonomy" id="45067"/>
    <lineage>
        <taxon>Bacteria</taxon>
        <taxon>Pseudomonadati</taxon>
        <taxon>Pseudomonadota</taxon>
        <taxon>Gammaproteobacteria</taxon>
        <taxon>Legionellales</taxon>
        <taxon>Legionellaceae</taxon>
        <taxon>Legionella</taxon>
    </lineage>
</organism>
<dbReference type="SUPFAM" id="SSF88713">
    <property type="entry name" value="Glycoside hydrolase/deacetylase"/>
    <property type="match status" value="1"/>
</dbReference>
<protein>
    <submittedName>
        <fullName evidence="2">Polysaccharide deacetylase</fullName>
    </submittedName>
</protein>
<dbReference type="PANTHER" id="PTHR43123:SF1">
    <property type="entry name" value="POLYSACCHARIDE DEACETYLASE-RELATED"/>
    <property type="match status" value="1"/>
</dbReference>
<proteinExistence type="predicted"/>